<evidence type="ECO:0000313" key="5">
    <source>
        <dbReference type="EnsemblPlants" id="OB03G18300.1"/>
    </source>
</evidence>
<evidence type="ECO:0000256" key="2">
    <source>
        <dbReference type="ARBA" id="ARBA00023054"/>
    </source>
</evidence>
<dbReference type="EnsemblPlants" id="OB03G18300.1">
    <property type="protein sequence ID" value="OB03G18300.1"/>
    <property type="gene ID" value="OB03G18300"/>
</dbReference>
<evidence type="ECO:0000313" key="6">
    <source>
        <dbReference type="Proteomes" id="UP000006038"/>
    </source>
</evidence>
<organism evidence="5">
    <name type="scientific">Oryza brachyantha</name>
    <name type="common">malo sina</name>
    <dbReference type="NCBI Taxonomy" id="4533"/>
    <lineage>
        <taxon>Eukaryota</taxon>
        <taxon>Viridiplantae</taxon>
        <taxon>Streptophyta</taxon>
        <taxon>Embryophyta</taxon>
        <taxon>Tracheophyta</taxon>
        <taxon>Spermatophyta</taxon>
        <taxon>Magnoliopsida</taxon>
        <taxon>Liliopsida</taxon>
        <taxon>Poales</taxon>
        <taxon>Poaceae</taxon>
        <taxon>BOP clade</taxon>
        <taxon>Oryzoideae</taxon>
        <taxon>Oryzeae</taxon>
        <taxon>Oryzinae</taxon>
        <taxon>Oryza</taxon>
    </lineage>
</organism>
<feature type="coiled-coil region" evidence="3">
    <location>
        <begin position="38"/>
        <end position="79"/>
    </location>
</feature>
<dbReference type="GO" id="GO:0009904">
    <property type="term" value="P:chloroplast accumulation movement"/>
    <property type="evidence" value="ECO:0007669"/>
    <property type="project" value="TreeGrafter"/>
</dbReference>
<sequence length="451" mass="49386">MAEIDTRPLESVSSSSYLCNAAVANNSSTHCLIQLQEIENLTKELARCRLQLEVKENEKMQANLKLETLRNVMQELSGEYENRIAHLEADERMIARQQPEASEECRALRDELTVVKDELDAVKSSNALLLREIELMETTMVLERENTKDALSHILRLNEYVLASAVAAIRAEEERSVFFQEIALELFNSDKNREVIERQLEMVESLESELVAKTVEIAYLQSELQQVKEHCVSSEAAAALASETMARNQEQQATEAARGNADAEAVIAGGGGGLVTLVSREDGGEQLYTKEIENDQQAAGLDGYVLVAKSNADAEEELKGKLDAAQAEIGHLRAAGLDGYVLVAKSNADAEEELKGKLDAAQAEIGHLRFSLEEAVRRAELAEKAKAALERALKEDIQKKAQRPRSQLPKTPSRAPAPLAGLRSSPGGGLDGRPLPGGCLTLGKVLNMKYK</sequence>
<dbReference type="OMA" id="EFTFQHS"/>
<dbReference type="HOGENOM" id="CLU_029669_0_0_1"/>
<proteinExistence type="inferred from homology"/>
<dbReference type="PANTHER" id="PTHR32054">
    <property type="entry name" value="HEAVY CHAIN, PUTATIVE, EXPRESSED-RELATED-RELATED"/>
    <property type="match status" value="1"/>
</dbReference>
<name>J3LLA4_ORYBR</name>
<dbReference type="PANTHER" id="PTHR32054:SF17">
    <property type="entry name" value="EXPRESSED PROTEIN"/>
    <property type="match status" value="1"/>
</dbReference>
<evidence type="ECO:0000256" key="3">
    <source>
        <dbReference type="SAM" id="Coils"/>
    </source>
</evidence>
<protein>
    <submittedName>
        <fullName evidence="5">Uncharacterized protein</fullName>
    </submittedName>
</protein>
<accession>J3LLA4</accession>
<keyword evidence="6" id="KW-1185">Reference proteome</keyword>
<dbReference type="GO" id="GO:0009903">
    <property type="term" value="P:chloroplast avoidance movement"/>
    <property type="evidence" value="ECO:0007669"/>
    <property type="project" value="TreeGrafter"/>
</dbReference>
<reference evidence="5" key="1">
    <citation type="journal article" date="2013" name="Nat. Commun.">
        <title>Whole-genome sequencing of Oryza brachyantha reveals mechanisms underlying Oryza genome evolution.</title>
        <authorList>
            <person name="Chen J."/>
            <person name="Huang Q."/>
            <person name="Gao D."/>
            <person name="Wang J."/>
            <person name="Lang Y."/>
            <person name="Liu T."/>
            <person name="Li B."/>
            <person name="Bai Z."/>
            <person name="Luis Goicoechea J."/>
            <person name="Liang C."/>
            <person name="Chen C."/>
            <person name="Zhang W."/>
            <person name="Sun S."/>
            <person name="Liao Y."/>
            <person name="Zhang X."/>
            <person name="Yang L."/>
            <person name="Song C."/>
            <person name="Wang M."/>
            <person name="Shi J."/>
            <person name="Liu G."/>
            <person name="Liu J."/>
            <person name="Zhou H."/>
            <person name="Zhou W."/>
            <person name="Yu Q."/>
            <person name="An N."/>
            <person name="Chen Y."/>
            <person name="Cai Q."/>
            <person name="Wang B."/>
            <person name="Liu B."/>
            <person name="Min J."/>
            <person name="Huang Y."/>
            <person name="Wu H."/>
            <person name="Li Z."/>
            <person name="Zhang Y."/>
            <person name="Yin Y."/>
            <person name="Song W."/>
            <person name="Jiang J."/>
            <person name="Jackson S.A."/>
            <person name="Wing R.A."/>
            <person name="Wang J."/>
            <person name="Chen M."/>
        </authorList>
    </citation>
    <scope>NUCLEOTIDE SEQUENCE [LARGE SCALE GENOMIC DNA]</scope>
    <source>
        <strain evidence="5">cv. IRGC 101232</strain>
    </source>
</reference>
<evidence type="ECO:0000256" key="4">
    <source>
        <dbReference type="SAM" id="MobiDB-lite"/>
    </source>
</evidence>
<dbReference type="Gramene" id="OB03G18300.1">
    <property type="protein sequence ID" value="OB03G18300.1"/>
    <property type="gene ID" value="OB03G18300"/>
</dbReference>
<comment type="similarity">
    <text evidence="1">Belongs to the WEB family.</text>
</comment>
<dbReference type="eggNOG" id="ENOG502QWB1">
    <property type="taxonomic scope" value="Eukaryota"/>
</dbReference>
<dbReference type="Proteomes" id="UP000006038">
    <property type="component" value="Chromosome 3"/>
</dbReference>
<reference evidence="5" key="2">
    <citation type="submission" date="2013-04" db="UniProtKB">
        <authorList>
            <consortium name="EnsemblPlants"/>
        </authorList>
    </citation>
    <scope>IDENTIFICATION</scope>
</reference>
<feature type="region of interest" description="Disordered" evidence="4">
    <location>
        <begin position="395"/>
        <end position="434"/>
    </location>
</feature>
<keyword evidence="2 3" id="KW-0175">Coiled coil</keyword>
<dbReference type="AlphaFoldDB" id="J3LLA4"/>
<evidence type="ECO:0000256" key="1">
    <source>
        <dbReference type="ARBA" id="ARBA00005485"/>
    </source>
</evidence>
<dbReference type="GO" id="GO:0005829">
    <property type="term" value="C:cytosol"/>
    <property type="evidence" value="ECO:0007669"/>
    <property type="project" value="TreeGrafter"/>
</dbReference>